<keyword evidence="3" id="KW-1133">Transmembrane helix</keyword>
<keyword evidence="3" id="KW-0472">Membrane</keyword>
<dbReference type="AlphaFoldDB" id="A0AAD8REC1"/>
<proteinExistence type="inferred from homology"/>
<feature type="domain" description="Legume lectin" evidence="4">
    <location>
        <begin position="61"/>
        <end position="237"/>
    </location>
</feature>
<dbReference type="PROSITE" id="PS00307">
    <property type="entry name" value="LECTIN_LEGUME_BETA"/>
    <property type="match status" value="1"/>
</dbReference>
<dbReference type="Gene3D" id="2.60.120.200">
    <property type="match status" value="1"/>
</dbReference>
<organism evidence="5 6">
    <name type="scientific">Lolium multiflorum</name>
    <name type="common">Italian ryegrass</name>
    <name type="synonym">Lolium perenne subsp. multiflorum</name>
    <dbReference type="NCBI Taxonomy" id="4521"/>
    <lineage>
        <taxon>Eukaryota</taxon>
        <taxon>Viridiplantae</taxon>
        <taxon>Streptophyta</taxon>
        <taxon>Embryophyta</taxon>
        <taxon>Tracheophyta</taxon>
        <taxon>Spermatophyta</taxon>
        <taxon>Magnoliopsida</taxon>
        <taxon>Liliopsida</taxon>
        <taxon>Poales</taxon>
        <taxon>Poaceae</taxon>
        <taxon>BOP clade</taxon>
        <taxon>Pooideae</taxon>
        <taxon>Poodae</taxon>
        <taxon>Poeae</taxon>
        <taxon>Poeae Chloroplast Group 2 (Poeae type)</taxon>
        <taxon>Loliodinae</taxon>
        <taxon>Loliinae</taxon>
        <taxon>Lolium</taxon>
    </lineage>
</organism>
<dbReference type="SUPFAM" id="SSF49899">
    <property type="entry name" value="Concanavalin A-like lectins/glucanases"/>
    <property type="match status" value="1"/>
</dbReference>
<dbReference type="InterPro" id="IPR019825">
    <property type="entry name" value="Lectin_legB_Mn/Ca_BS"/>
</dbReference>
<dbReference type="PANTHER" id="PTHR32401:SF49">
    <property type="entry name" value="OS10G0129200 PROTEIN"/>
    <property type="match status" value="1"/>
</dbReference>
<dbReference type="Pfam" id="PF00139">
    <property type="entry name" value="Lectin_legB"/>
    <property type="match status" value="1"/>
</dbReference>
<evidence type="ECO:0000259" key="4">
    <source>
        <dbReference type="Pfam" id="PF00139"/>
    </source>
</evidence>
<evidence type="ECO:0000256" key="2">
    <source>
        <dbReference type="ARBA" id="ARBA00022734"/>
    </source>
</evidence>
<keyword evidence="3" id="KW-0812">Transmembrane</keyword>
<dbReference type="EMBL" id="JAUUTY010000006">
    <property type="protein sequence ID" value="KAK1619477.1"/>
    <property type="molecule type" value="Genomic_DNA"/>
</dbReference>
<dbReference type="InterPro" id="IPR050258">
    <property type="entry name" value="Leguminous_Lectin"/>
</dbReference>
<evidence type="ECO:0000256" key="3">
    <source>
        <dbReference type="SAM" id="Phobius"/>
    </source>
</evidence>
<evidence type="ECO:0000256" key="1">
    <source>
        <dbReference type="ARBA" id="ARBA00007606"/>
    </source>
</evidence>
<dbReference type="InterPro" id="IPR013320">
    <property type="entry name" value="ConA-like_dom_sf"/>
</dbReference>
<accession>A0AAD8REC1</accession>
<dbReference type="CDD" id="cd06899">
    <property type="entry name" value="lectin_legume_LecRK_Arcelin_ConA"/>
    <property type="match status" value="1"/>
</dbReference>
<dbReference type="PANTHER" id="PTHR32401">
    <property type="entry name" value="CONCANAVALIN A-LIKE LECTIN FAMILY PROTEIN"/>
    <property type="match status" value="1"/>
</dbReference>
<comment type="similarity">
    <text evidence="1">Belongs to the leguminous lectin family.</text>
</comment>
<keyword evidence="6" id="KW-1185">Reference proteome</keyword>
<name>A0AAD8REC1_LOLMU</name>
<sequence length="243" mass="26002">MTPTPAKAMLYNTSRGSPAGGLFASMKACVAIYPASGFFGIMFPLVSIDMKDMSRFWIKLSLSASAATREVASFSTRFSFEIKAFSNRTDDGMAFFLSSYPSKMPPSSGGGNLGLHAGDGMNAKGADRIVAVEFDTFRNRLFDPSPNHIGIDINTVKASVNTTTLPNFSLNGSMTATITFNGTTRMLLASLHFDGNPSLDPVQVSTQLPDPVTDLLPSEVAVGFSAATGDRVELHRISCEVYK</sequence>
<comment type="caution">
    <text evidence="5">The sequence shown here is derived from an EMBL/GenBank/DDBJ whole genome shotgun (WGS) entry which is preliminary data.</text>
</comment>
<feature type="transmembrane region" description="Helical" evidence="3">
    <location>
        <begin position="20"/>
        <end position="46"/>
    </location>
</feature>
<evidence type="ECO:0000313" key="5">
    <source>
        <dbReference type="EMBL" id="KAK1619477.1"/>
    </source>
</evidence>
<evidence type="ECO:0000313" key="6">
    <source>
        <dbReference type="Proteomes" id="UP001231189"/>
    </source>
</evidence>
<dbReference type="InterPro" id="IPR001220">
    <property type="entry name" value="Legume_lectin_dom"/>
</dbReference>
<reference evidence="5" key="1">
    <citation type="submission" date="2023-07" db="EMBL/GenBank/DDBJ databases">
        <title>A chromosome-level genome assembly of Lolium multiflorum.</title>
        <authorList>
            <person name="Chen Y."/>
            <person name="Copetti D."/>
            <person name="Kolliker R."/>
            <person name="Studer B."/>
        </authorList>
    </citation>
    <scope>NUCLEOTIDE SEQUENCE</scope>
    <source>
        <strain evidence="5">02402/16</strain>
        <tissue evidence="5">Leaf</tissue>
    </source>
</reference>
<gene>
    <name evidence="5" type="ORF">QYE76_024994</name>
</gene>
<protein>
    <recommendedName>
        <fullName evidence="4">Legume lectin domain-containing protein</fullName>
    </recommendedName>
</protein>
<keyword evidence="2" id="KW-0430">Lectin</keyword>
<dbReference type="Proteomes" id="UP001231189">
    <property type="component" value="Unassembled WGS sequence"/>
</dbReference>
<dbReference type="GO" id="GO:0030246">
    <property type="term" value="F:carbohydrate binding"/>
    <property type="evidence" value="ECO:0007669"/>
    <property type="project" value="UniProtKB-KW"/>
</dbReference>